<protein>
    <recommendedName>
        <fullName evidence="3">ComF family protein</fullName>
    </recommendedName>
</protein>
<comment type="caution">
    <text evidence="1">The sequence shown here is derived from an EMBL/GenBank/DDBJ whole genome shotgun (WGS) entry which is preliminary data.</text>
</comment>
<gene>
    <name evidence="1" type="ORF">CWI84_03260</name>
</gene>
<dbReference type="EMBL" id="PIQH01000002">
    <property type="protein sequence ID" value="RUO81143.1"/>
    <property type="molecule type" value="Genomic_DNA"/>
</dbReference>
<evidence type="ECO:0008006" key="3">
    <source>
        <dbReference type="Google" id="ProtNLM"/>
    </source>
</evidence>
<evidence type="ECO:0000313" key="2">
    <source>
        <dbReference type="Proteomes" id="UP000287996"/>
    </source>
</evidence>
<reference evidence="1 2" key="1">
    <citation type="journal article" date="2011" name="Front. Microbiol.">
        <title>Genomic signatures of strain selection and enhancement in Bacillus atrophaeus var. globigii, a historical biowarfare simulant.</title>
        <authorList>
            <person name="Gibbons H.S."/>
            <person name="Broomall S.M."/>
            <person name="McNew L.A."/>
            <person name="Daligault H."/>
            <person name="Chapman C."/>
            <person name="Bruce D."/>
            <person name="Karavis M."/>
            <person name="Krepps M."/>
            <person name="McGregor P.A."/>
            <person name="Hong C."/>
            <person name="Park K.H."/>
            <person name="Akmal A."/>
            <person name="Feldman A."/>
            <person name="Lin J.S."/>
            <person name="Chang W.E."/>
            <person name="Higgs B.W."/>
            <person name="Demirev P."/>
            <person name="Lindquist J."/>
            <person name="Liem A."/>
            <person name="Fochler E."/>
            <person name="Read T.D."/>
            <person name="Tapia R."/>
            <person name="Johnson S."/>
            <person name="Bishop-Lilly K.A."/>
            <person name="Detter C."/>
            <person name="Han C."/>
            <person name="Sozhamannan S."/>
            <person name="Rosenzweig C.N."/>
            <person name="Skowronski E.W."/>
        </authorList>
    </citation>
    <scope>NUCLEOTIDE SEQUENCE [LARGE SCALE GENOMIC DNA]</scope>
    <source>
        <strain evidence="1 2">CC-PW-9</strain>
    </source>
</reference>
<name>A0A432ZTD7_9GAMM</name>
<dbReference type="Gene3D" id="3.40.50.2020">
    <property type="match status" value="1"/>
</dbReference>
<dbReference type="InterPro" id="IPR029057">
    <property type="entry name" value="PRTase-like"/>
</dbReference>
<proteinExistence type="predicted"/>
<dbReference type="InterPro" id="IPR051910">
    <property type="entry name" value="ComF/GntX_DNA_util-trans"/>
</dbReference>
<organism evidence="1 2">
    <name type="scientific">Idiomarina tyrosinivorans</name>
    <dbReference type="NCBI Taxonomy" id="1445662"/>
    <lineage>
        <taxon>Bacteria</taxon>
        <taxon>Pseudomonadati</taxon>
        <taxon>Pseudomonadota</taxon>
        <taxon>Gammaproteobacteria</taxon>
        <taxon>Alteromonadales</taxon>
        <taxon>Idiomarinaceae</taxon>
        <taxon>Idiomarina</taxon>
    </lineage>
</organism>
<evidence type="ECO:0000313" key="1">
    <source>
        <dbReference type="EMBL" id="RUO81143.1"/>
    </source>
</evidence>
<dbReference type="PANTHER" id="PTHR47505">
    <property type="entry name" value="DNA UTILIZATION PROTEIN YHGH"/>
    <property type="match status" value="1"/>
</dbReference>
<dbReference type="OrthoDB" id="9793412at2"/>
<dbReference type="SUPFAM" id="SSF53271">
    <property type="entry name" value="PRTase-like"/>
    <property type="match status" value="1"/>
</dbReference>
<keyword evidence="2" id="KW-1185">Reference proteome</keyword>
<accession>A0A432ZTD7</accession>
<sequence>MLATLSQFANRLGAGQCWCCGTTVYTELGFCADCLQALPRLYPANARRLVAHLDDIDSYYAALWYQPLTADLIAQYKFRHARQLAKPLAYLLAAQLQASYRREAEAWPTMLLAMPMSLKRWYRRGYHHIGLIAQELERLVSVPYRRAGLRRLREERPQHQLSATQRSLAAHRSIYCRISCAGHRVAILDDVLTTGATAAAAVAAVRAKGAIAVSVWTVCYTAPTKRC</sequence>
<dbReference type="AlphaFoldDB" id="A0A432ZTD7"/>
<dbReference type="PANTHER" id="PTHR47505:SF1">
    <property type="entry name" value="DNA UTILIZATION PROTEIN YHGH"/>
    <property type="match status" value="1"/>
</dbReference>
<dbReference type="RefSeq" id="WP_126841139.1">
    <property type="nucleotide sequence ID" value="NZ_PIQH01000002.1"/>
</dbReference>
<dbReference type="Proteomes" id="UP000287996">
    <property type="component" value="Unassembled WGS sequence"/>
</dbReference>